<name>A0A8X8W723_SALSN</name>
<feature type="domain" description="Xylanase inhibitor C-terminal" evidence="1">
    <location>
        <begin position="118"/>
        <end position="204"/>
    </location>
</feature>
<dbReference type="PANTHER" id="PTHR13683:SF750">
    <property type="entry name" value="ASPARTYL PROTEASE AED1"/>
    <property type="match status" value="1"/>
</dbReference>
<dbReference type="AlphaFoldDB" id="A0A8X8W723"/>
<organism evidence="2">
    <name type="scientific">Salvia splendens</name>
    <name type="common">Scarlet sage</name>
    <dbReference type="NCBI Taxonomy" id="180675"/>
    <lineage>
        <taxon>Eukaryota</taxon>
        <taxon>Viridiplantae</taxon>
        <taxon>Streptophyta</taxon>
        <taxon>Embryophyta</taxon>
        <taxon>Tracheophyta</taxon>
        <taxon>Spermatophyta</taxon>
        <taxon>Magnoliopsida</taxon>
        <taxon>eudicotyledons</taxon>
        <taxon>Gunneridae</taxon>
        <taxon>Pentapetalae</taxon>
        <taxon>asterids</taxon>
        <taxon>lamiids</taxon>
        <taxon>Lamiales</taxon>
        <taxon>Lamiaceae</taxon>
        <taxon>Nepetoideae</taxon>
        <taxon>Mentheae</taxon>
        <taxon>Salviinae</taxon>
        <taxon>Salvia</taxon>
        <taxon>Salvia subgen. Calosphace</taxon>
        <taxon>core Calosphace</taxon>
    </lineage>
</organism>
<reference evidence="2" key="1">
    <citation type="submission" date="2018-01" db="EMBL/GenBank/DDBJ databases">
        <authorList>
            <person name="Mao J.F."/>
        </authorList>
    </citation>
    <scope>NUCLEOTIDE SEQUENCE</scope>
    <source>
        <strain evidence="2">Huo1</strain>
        <tissue evidence="2">Leaf</tissue>
    </source>
</reference>
<gene>
    <name evidence="2" type="ORF">SASPL_150725</name>
</gene>
<evidence type="ECO:0000313" key="3">
    <source>
        <dbReference type="Proteomes" id="UP000298416"/>
    </source>
</evidence>
<dbReference type="SUPFAM" id="SSF50630">
    <property type="entry name" value="Acid proteases"/>
    <property type="match status" value="1"/>
</dbReference>
<evidence type="ECO:0000259" key="1">
    <source>
        <dbReference type="Pfam" id="PF14541"/>
    </source>
</evidence>
<dbReference type="InterPro" id="IPR001461">
    <property type="entry name" value="Aspartic_peptidase_A1"/>
</dbReference>
<evidence type="ECO:0000313" key="2">
    <source>
        <dbReference type="EMBL" id="KAG6389260.1"/>
    </source>
</evidence>
<reference evidence="2" key="2">
    <citation type="submission" date="2020-08" db="EMBL/GenBank/DDBJ databases">
        <title>Plant Genome Project.</title>
        <authorList>
            <person name="Zhang R.-G."/>
        </authorList>
    </citation>
    <scope>NUCLEOTIDE SEQUENCE</scope>
    <source>
        <strain evidence="2">Huo1</strain>
        <tissue evidence="2">Leaf</tissue>
    </source>
</reference>
<dbReference type="Proteomes" id="UP000298416">
    <property type="component" value="Unassembled WGS sequence"/>
</dbReference>
<accession>A0A8X8W723</accession>
<dbReference type="Pfam" id="PF14541">
    <property type="entry name" value="TAXi_C"/>
    <property type="match status" value="1"/>
</dbReference>
<proteinExistence type="predicted"/>
<comment type="caution">
    <text evidence="2">The sequence shown here is derived from an EMBL/GenBank/DDBJ whole genome shotgun (WGS) entry which is preliminary data.</text>
</comment>
<dbReference type="InterPro" id="IPR021109">
    <property type="entry name" value="Peptidase_aspartic_dom_sf"/>
</dbReference>
<dbReference type="PANTHER" id="PTHR13683">
    <property type="entry name" value="ASPARTYL PROTEASES"/>
    <property type="match status" value="1"/>
</dbReference>
<dbReference type="Gene3D" id="2.40.70.10">
    <property type="entry name" value="Acid Proteases"/>
    <property type="match status" value="1"/>
</dbReference>
<dbReference type="InterPro" id="IPR032799">
    <property type="entry name" value="TAXi_C"/>
</dbReference>
<protein>
    <recommendedName>
        <fullName evidence="1">Xylanase inhibitor C-terminal domain-containing protein</fullName>
    </recommendedName>
</protein>
<dbReference type="GO" id="GO:0006508">
    <property type="term" value="P:proteolysis"/>
    <property type="evidence" value="ECO:0007669"/>
    <property type="project" value="InterPro"/>
</dbReference>
<dbReference type="GO" id="GO:0004190">
    <property type="term" value="F:aspartic-type endopeptidase activity"/>
    <property type="evidence" value="ECO:0007669"/>
    <property type="project" value="InterPro"/>
</dbReference>
<sequence length="208" mass="22430">MGGGDQGAQQALQNLAGLLLLPRRHRPRIRHRRLLLCGPTARLNFPDCVPEYCHQDLSAAAIRKKATEDVVLYCKCFRKKGIISYNINNLNLEENESRDGARLHFLSGDGMKNYPAAPAYSILDTSFDFSNYTTVTIPTVSFAFSGGVKIDLIPSGILISVCSTVACLAFAGNGDTTDTGIFGNTQQLTFEVVYDVAGGKLGFGATGC</sequence>
<keyword evidence="3" id="KW-1185">Reference proteome</keyword>
<dbReference type="EMBL" id="PNBA02000020">
    <property type="protein sequence ID" value="KAG6389260.1"/>
    <property type="molecule type" value="Genomic_DNA"/>
</dbReference>